<protein>
    <recommendedName>
        <fullName evidence="1">Peptidase C39-like domain-containing protein</fullName>
    </recommendedName>
</protein>
<dbReference type="RefSeq" id="WP_239565130.1">
    <property type="nucleotide sequence ID" value="NZ_BAABIN010000009.1"/>
</dbReference>
<feature type="domain" description="Peptidase C39-like" evidence="1">
    <location>
        <begin position="19"/>
        <end position="187"/>
    </location>
</feature>
<evidence type="ECO:0000259" key="1">
    <source>
        <dbReference type="Pfam" id="PF13529"/>
    </source>
</evidence>
<gene>
    <name evidence="2" type="ORF">JOD01_000679</name>
</gene>
<sequence>MSRRLFMPIAKEGLEMNAVPYFAQWESRDMVAKFISGEANAAEDPLWQMSGASDPQEYANWSQHLCGMACLKMLLAHWQNKIVPTFELMRDCRDYGGYVVAADGMIKGLIYRPFVTFIAEKFALSAEVKEHTPLAEICELLGKGYVFFASVHPSIRTPEVTPPRQGGHLVYVFGWEEHRQELLFHNPSGHTMASQENVRLNRDTFARFYANRGILIKPVE</sequence>
<dbReference type="Proteomes" id="UP000717624">
    <property type="component" value="Unassembled WGS sequence"/>
</dbReference>
<proteinExistence type="predicted"/>
<dbReference type="InterPro" id="IPR039564">
    <property type="entry name" value="Peptidase_C39-like"/>
</dbReference>
<dbReference type="Pfam" id="PF13529">
    <property type="entry name" value="Peptidase_C39_2"/>
    <property type="match status" value="1"/>
</dbReference>
<reference evidence="2" key="1">
    <citation type="submission" date="2021-01" db="EMBL/GenBank/DDBJ databases">
        <title>Genomic Encyclopedia of Type Strains, Phase IV (KMG-IV): sequencing the most valuable type-strain genomes for metagenomic binning, comparative biology and taxonomic classification.</title>
        <authorList>
            <person name="Goeker M."/>
        </authorList>
    </citation>
    <scope>NUCLEOTIDE SEQUENCE</scope>
    <source>
        <strain evidence="2">DSM 25523</strain>
    </source>
</reference>
<dbReference type="AlphaFoldDB" id="A0A938XWT1"/>
<evidence type="ECO:0000313" key="3">
    <source>
        <dbReference type="Proteomes" id="UP000717624"/>
    </source>
</evidence>
<evidence type="ECO:0000313" key="2">
    <source>
        <dbReference type="EMBL" id="MBM7589093.1"/>
    </source>
</evidence>
<keyword evidence="3" id="KW-1185">Reference proteome</keyword>
<organism evidence="2 3">
    <name type="scientific">Brevibacillus fulvus</name>
    <dbReference type="NCBI Taxonomy" id="1125967"/>
    <lineage>
        <taxon>Bacteria</taxon>
        <taxon>Bacillati</taxon>
        <taxon>Bacillota</taxon>
        <taxon>Bacilli</taxon>
        <taxon>Bacillales</taxon>
        <taxon>Paenibacillaceae</taxon>
        <taxon>Brevibacillus</taxon>
    </lineage>
</organism>
<dbReference type="EMBL" id="JAFBEB010000001">
    <property type="protein sequence ID" value="MBM7589093.1"/>
    <property type="molecule type" value="Genomic_DNA"/>
</dbReference>
<dbReference type="Gene3D" id="3.90.70.10">
    <property type="entry name" value="Cysteine proteinases"/>
    <property type="match status" value="1"/>
</dbReference>
<accession>A0A938XWT1</accession>
<comment type="caution">
    <text evidence="2">The sequence shown here is derived from an EMBL/GenBank/DDBJ whole genome shotgun (WGS) entry which is preliminary data.</text>
</comment>
<name>A0A938XWT1_9BACL</name>